<feature type="binding site" evidence="11">
    <location>
        <position position="233"/>
    </location>
    <ligand>
        <name>FMN</name>
        <dbReference type="ChEBI" id="CHEBI:58210"/>
    </ligand>
</feature>
<comment type="subunit">
    <text evidence="10 11">Homooctamer. Dimer of tetramers.</text>
</comment>
<keyword evidence="7 11" id="KW-0521">NADP</keyword>
<keyword evidence="9 11" id="KW-0413">Isomerase</keyword>
<reference evidence="13 15" key="1">
    <citation type="submission" date="2015-11" db="EMBL/GenBank/DDBJ databases">
        <title>Genomic analysis of 38 Legionella species identifies large and diverse effector repertoires.</title>
        <authorList>
            <person name="Burstein D."/>
            <person name="Amaro F."/>
            <person name="Zusman T."/>
            <person name="Lifshitz Z."/>
            <person name="Cohen O."/>
            <person name="Gilbert J.A."/>
            <person name="Pupko T."/>
            <person name="Shuman H.A."/>
            <person name="Segal G."/>
        </authorList>
    </citation>
    <scope>NUCLEOTIDE SEQUENCE [LARGE SCALE GENOMIC DNA]</scope>
    <source>
        <strain evidence="13 15">ATCC 43877</strain>
    </source>
</reference>
<comment type="cofactor">
    <cofactor evidence="11">
        <name>Mg(2+)</name>
        <dbReference type="ChEBI" id="CHEBI:18420"/>
    </cofactor>
</comment>
<dbReference type="GO" id="GO:0008299">
    <property type="term" value="P:isoprenoid biosynthetic process"/>
    <property type="evidence" value="ECO:0007669"/>
    <property type="project" value="UniProtKB-UniRule"/>
</dbReference>
<dbReference type="EMBL" id="UGOG01000001">
    <property type="protein sequence ID" value="STX62154.1"/>
    <property type="molecule type" value="Genomic_DNA"/>
</dbReference>
<feature type="binding site" evidence="11">
    <location>
        <begin position="25"/>
        <end position="26"/>
    </location>
    <ligand>
        <name>substrate</name>
    </ligand>
</feature>
<feature type="binding site" evidence="11">
    <location>
        <position position="82"/>
    </location>
    <ligand>
        <name>FMN</name>
        <dbReference type="ChEBI" id="CHEBI:58210"/>
    </ligand>
</feature>
<proteinExistence type="inferred from homology"/>
<evidence type="ECO:0000256" key="4">
    <source>
        <dbReference type="ARBA" id="ARBA00022643"/>
    </source>
</evidence>
<dbReference type="Proteomes" id="UP000254040">
    <property type="component" value="Unassembled WGS sequence"/>
</dbReference>
<keyword evidence="2 11" id="KW-0963">Cytoplasm</keyword>
<evidence type="ECO:0000256" key="6">
    <source>
        <dbReference type="ARBA" id="ARBA00022842"/>
    </source>
</evidence>
<comment type="function">
    <text evidence="11">Involved in the biosynthesis of isoprenoids. Catalyzes the 1,3-allylic rearrangement of the homoallylic substrate isopentenyl (IPP) to its allylic isomer, dimethylallyl diphosphate (DMAPP).</text>
</comment>
<dbReference type="GO" id="GO:0070402">
    <property type="term" value="F:NADPH binding"/>
    <property type="evidence" value="ECO:0007669"/>
    <property type="project" value="UniProtKB-UniRule"/>
</dbReference>
<organism evidence="14 16">
    <name type="scientific">Legionella moravica</name>
    <dbReference type="NCBI Taxonomy" id="39962"/>
    <lineage>
        <taxon>Bacteria</taxon>
        <taxon>Pseudomonadati</taxon>
        <taxon>Pseudomonadota</taxon>
        <taxon>Gammaproteobacteria</taxon>
        <taxon>Legionellales</taxon>
        <taxon>Legionellaceae</taxon>
        <taxon>Legionella</taxon>
    </lineage>
</organism>
<evidence type="ECO:0000256" key="2">
    <source>
        <dbReference type="ARBA" id="ARBA00022490"/>
    </source>
</evidence>
<sequence length="356" mass="39675">MIKSTLFFTKLNSGMQNDYSQFEQRKRDHIELALMPANQSSELNPFDQFSLIHEALPDINFQDISIQSKRFNQFVETPFFISSMTAGHSNAIDINRRLIEACTESKWAMGVGSQRRELTDNQAAFEWKPLRRDFPEATLFSNLGIAQIINTPLSSIQRLIDSLQAEALIIHCNPLQESIQPEGTTEFKGCWKALTELVKSLEVPVIIKETGCGFSQNTLARLNETGVAAVDVSGVGGTHWGRIEGHRADKNSIRHHTANTFRNWGIDTLQSVKYAMQINPRFEIWGSGGVRHGLDAAKLIALGAISVGFAKPMLEAALSSTEHVLTKMATIEYELKTAMFCTGSQILSDLKEKVCL</sequence>
<dbReference type="InterPro" id="IPR000262">
    <property type="entry name" value="FMN-dep_DH"/>
</dbReference>
<dbReference type="CDD" id="cd02811">
    <property type="entry name" value="IDI-2_FMN"/>
    <property type="match status" value="1"/>
</dbReference>
<dbReference type="GO" id="GO:0016491">
    <property type="term" value="F:oxidoreductase activity"/>
    <property type="evidence" value="ECO:0007669"/>
    <property type="project" value="InterPro"/>
</dbReference>
<comment type="similarity">
    <text evidence="11">Belongs to the IPP isomerase type 2 family.</text>
</comment>
<dbReference type="GO" id="GO:0010181">
    <property type="term" value="F:FMN binding"/>
    <property type="evidence" value="ECO:0007669"/>
    <property type="project" value="UniProtKB-UniRule"/>
</dbReference>
<evidence type="ECO:0000256" key="7">
    <source>
        <dbReference type="ARBA" id="ARBA00022857"/>
    </source>
</evidence>
<dbReference type="Pfam" id="PF01070">
    <property type="entry name" value="FMN_dh"/>
    <property type="match status" value="1"/>
</dbReference>
<dbReference type="EMBL" id="LNYN01000035">
    <property type="protein sequence ID" value="KTD31765.1"/>
    <property type="molecule type" value="Genomic_DNA"/>
</dbReference>
<dbReference type="SUPFAM" id="SSF51395">
    <property type="entry name" value="FMN-linked oxidoreductases"/>
    <property type="match status" value="1"/>
</dbReference>
<comment type="cofactor">
    <cofactor evidence="1 11">
        <name>FMN</name>
        <dbReference type="ChEBI" id="CHEBI:58210"/>
    </cofactor>
</comment>
<evidence type="ECO:0000313" key="14">
    <source>
        <dbReference type="EMBL" id="STX62154.1"/>
    </source>
</evidence>
<evidence type="ECO:0000313" key="16">
    <source>
        <dbReference type="Proteomes" id="UP000254040"/>
    </source>
</evidence>
<evidence type="ECO:0000256" key="9">
    <source>
        <dbReference type="ARBA" id="ARBA00023235"/>
    </source>
</evidence>
<feature type="binding site" evidence="11">
    <location>
        <begin position="310"/>
        <end position="311"/>
    </location>
    <ligand>
        <name>FMN</name>
        <dbReference type="ChEBI" id="CHEBI:58210"/>
    </ligand>
</feature>
<name>A0A378JU66_9GAMM</name>
<keyword evidence="4 11" id="KW-0288">FMN</keyword>
<protein>
    <recommendedName>
        <fullName evidence="11">Isopentenyl-diphosphate delta-isomerase</fullName>
        <shortName evidence="11">IPP isomerase</shortName>
        <ecNumber evidence="11">5.3.3.2</ecNumber>
    </recommendedName>
    <alternativeName>
        <fullName evidence="11">Isopentenyl diphosphate:dimethylallyl diphosphate isomerase</fullName>
    </alternativeName>
    <alternativeName>
        <fullName evidence="11">Isopentenyl pyrophosphate isomerase</fullName>
    </alternativeName>
    <alternativeName>
        <fullName evidence="11">Type 2 isopentenyl diphosphate isomerase</fullName>
        <shortName evidence="11">IDI-2</shortName>
    </alternativeName>
</protein>
<feature type="binding site" evidence="11">
    <location>
        <position position="176"/>
    </location>
    <ligand>
        <name>substrate</name>
    </ligand>
</feature>
<dbReference type="PANTHER" id="PTHR43665">
    <property type="entry name" value="ISOPENTENYL-DIPHOSPHATE DELTA-ISOMERASE"/>
    <property type="match status" value="1"/>
</dbReference>
<evidence type="ECO:0000256" key="1">
    <source>
        <dbReference type="ARBA" id="ARBA00001917"/>
    </source>
</evidence>
<feature type="binding site" evidence="11">
    <location>
        <begin position="113"/>
        <end position="115"/>
    </location>
    <ligand>
        <name>substrate</name>
    </ligand>
</feature>
<keyword evidence="5 11" id="KW-0479">Metal-binding</keyword>
<dbReference type="GO" id="GO:0004452">
    <property type="term" value="F:isopentenyl-diphosphate delta-isomerase activity"/>
    <property type="evidence" value="ECO:0007669"/>
    <property type="project" value="UniProtKB-UniRule"/>
</dbReference>
<evidence type="ECO:0000256" key="5">
    <source>
        <dbReference type="ARBA" id="ARBA00022723"/>
    </source>
</evidence>
<dbReference type="GO" id="GO:0005737">
    <property type="term" value="C:cytoplasm"/>
    <property type="evidence" value="ECO:0007669"/>
    <property type="project" value="UniProtKB-SubCell"/>
</dbReference>
<dbReference type="AlphaFoldDB" id="A0A378JU66"/>
<feature type="binding site" evidence="11">
    <location>
        <begin position="289"/>
        <end position="291"/>
    </location>
    <ligand>
        <name>FMN</name>
        <dbReference type="ChEBI" id="CHEBI:58210"/>
    </ligand>
</feature>
<dbReference type="GO" id="GO:0000287">
    <property type="term" value="F:magnesium ion binding"/>
    <property type="evidence" value="ECO:0007669"/>
    <property type="project" value="UniProtKB-UniRule"/>
</dbReference>
<keyword evidence="3 11" id="KW-0285">Flavoprotein</keyword>
<evidence type="ECO:0000259" key="12">
    <source>
        <dbReference type="Pfam" id="PF01070"/>
    </source>
</evidence>
<accession>A0A378JU66</accession>
<dbReference type="PANTHER" id="PTHR43665:SF1">
    <property type="entry name" value="ISOPENTENYL-DIPHOSPHATE DELTA-ISOMERASE"/>
    <property type="match status" value="1"/>
</dbReference>
<comment type="catalytic activity">
    <reaction evidence="11">
        <text>isopentenyl diphosphate = dimethylallyl diphosphate</text>
        <dbReference type="Rhea" id="RHEA:23284"/>
        <dbReference type="ChEBI" id="CHEBI:57623"/>
        <dbReference type="ChEBI" id="CHEBI:128769"/>
        <dbReference type="EC" id="5.3.3.2"/>
    </reaction>
</comment>
<evidence type="ECO:0000256" key="10">
    <source>
        <dbReference type="ARBA" id="ARBA00025810"/>
    </source>
</evidence>
<dbReference type="InterPro" id="IPR013785">
    <property type="entry name" value="Aldolase_TIM"/>
</dbReference>
<dbReference type="PIRSF" id="PIRSF003314">
    <property type="entry name" value="IPP_isomerase"/>
    <property type="match status" value="1"/>
</dbReference>
<feature type="binding site" evidence="11">
    <location>
        <position position="142"/>
    </location>
    <ligand>
        <name>FMN</name>
        <dbReference type="ChEBI" id="CHEBI:58210"/>
    </ligand>
</feature>
<comment type="cofactor">
    <cofactor evidence="11">
        <name>NADPH</name>
        <dbReference type="ChEBI" id="CHEBI:57783"/>
    </cofactor>
</comment>
<evidence type="ECO:0000256" key="3">
    <source>
        <dbReference type="ARBA" id="ARBA00022630"/>
    </source>
</evidence>
<feature type="binding site" evidence="11">
    <location>
        <begin position="83"/>
        <end position="85"/>
    </location>
    <ligand>
        <name>FMN</name>
        <dbReference type="ChEBI" id="CHEBI:58210"/>
    </ligand>
</feature>
<dbReference type="Proteomes" id="UP000054985">
    <property type="component" value="Unassembled WGS sequence"/>
</dbReference>
<keyword evidence="15" id="KW-1185">Reference proteome</keyword>
<dbReference type="Gene3D" id="3.20.20.70">
    <property type="entry name" value="Aldolase class I"/>
    <property type="match status" value="1"/>
</dbReference>
<dbReference type="InterPro" id="IPR011179">
    <property type="entry name" value="IPdP_isomerase"/>
</dbReference>
<feature type="binding site" evidence="11">
    <location>
        <position position="177"/>
    </location>
    <ligand>
        <name>Mg(2+)</name>
        <dbReference type="ChEBI" id="CHEBI:18420"/>
    </ligand>
</feature>
<feature type="domain" description="FMN-dependent dehydrogenase" evidence="12">
    <location>
        <begin position="189"/>
        <end position="353"/>
    </location>
</feature>
<feature type="binding site" evidence="11">
    <location>
        <position position="238"/>
    </location>
    <ligand>
        <name>FMN</name>
        <dbReference type="ChEBI" id="CHEBI:58210"/>
    </ligand>
</feature>
<keyword evidence="6 11" id="KW-0460">Magnesium</keyword>
<feature type="binding site" evidence="11">
    <location>
        <position position="208"/>
    </location>
    <ligand>
        <name>FMN</name>
        <dbReference type="ChEBI" id="CHEBI:58210"/>
    </ligand>
</feature>
<dbReference type="STRING" id="39962.Lmor_2641"/>
<dbReference type="NCBIfam" id="TIGR02151">
    <property type="entry name" value="IPP_isom_2"/>
    <property type="match status" value="1"/>
</dbReference>
<dbReference type="HAMAP" id="MF_00354">
    <property type="entry name" value="Idi_2"/>
    <property type="match status" value="1"/>
</dbReference>
<feature type="binding site" evidence="11">
    <location>
        <position position="113"/>
    </location>
    <ligand>
        <name>FMN</name>
        <dbReference type="ChEBI" id="CHEBI:58210"/>
    </ligand>
</feature>
<evidence type="ECO:0000256" key="11">
    <source>
        <dbReference type="HAMAP-Rule" id="MF_00354"/>
    </source>
</evidence>
<dbReference type="EC" id="5.3.3.2" evidence="11"/>
<evidence type="ECO:0000313" key="13">
    <source>
        <dbReference type="EMBL" id="KTD31765.1"/>
    </source>
</evidence>
<keyword evidence="8 11" id="KW-0414">Isoprene biosynthesis</keyword>
<gene>
    <name evidence="11 14" type="primary">fni</name>
    <name evidence="13" type="ORF">Lmor_2641</name>
    <name evidence="14" type="ORF">NCTC12239_01075</name>
</gene>
<reference evidence="14 16" key="2">
    <citation type="submission" date="2018-06" db="EMBL/GenBank/DDBJ databases">
        <authorList>
            <consortium name="Pathogen Informatics"/>
            <person name="Doyle S."/>
        </authorList>
    </citation>
    <scope>NUCLEOTIDE SEQUENCE [LARGE SCALE GENOMIC DNA]</scope>
    <source>
        <strain evidence="14 16">NCTC12239</strain>
    </source>
</reference>
<evidence type="ECO:0000313" key="15">
    <source>
        <dbReference type="Proteomes" id="UP000054985"/>
    </source>
</evidence>
<comment type="subcellular location">
    <subcellularLocation>
        <location evidence="11">Cytoplasm</location>
    </subcellularLocation>
</comment>
<evidence type="ECO:0000256" key="8">
    <source>
        <dbReference type="ARBA" id="ARBA00023229"/>
    </source>
</evidence>